<proteinExistence type="predicted"/>
<evidence type="ECO:0000313" key="3">
    <source>
        <dbReference type="Proteomes" id="UP000034805"/>
    </source>
</evidence>
<gene>
    <name evidence="2" type="ORF">Z043_123246</name>
</gene>
<dbReference type="Proteomes" id="UP000034805">
    <property type="component" value="Unassembled WGS sequence"/>
</dbReference>
<reference evidence="2 3" key="1">
    <citation type="submission" date="2015-08" db="EMBL/GenBank/DDBJ databases">
        <title>The genome of the Asian arowana (Scleropages formosus).</title>
        <authorList>
            <person name="Tan M.H."/>
            <person name="Gan H.M."/>
            <person name="Croft L.J."/>
            <person name="Austin C.M."/>
        </authorList>
    </citation>
    <scope>NUCLEOTIDE SEQUENCE [LARGE SCALE GENOMIC DNA]</scope>
    <source>
        <strain evidence="2">Aro1</strain>
    </source>
</reference>
<protein>
    <submittedName>
        <fullName evidence="2">Uncharacterized protein</fullName>
    </submittedName>
</protein>
<organism evidence="2 3">
    <name type="scientific">Scleropages formosus</name>
    <name type="common">Asian bonytongue</name>
    <name type="synonym">Osteoglossum formosum</name>
    <dbReference type="NCBI Taxonomy" id="113540"/>
    <lineage>
        <taxon>Eukaryota</taxon>
        <taxon>Metazoa</taxon>
        <taxon>Chordata</taxon>
        <taxon>Craniata</taxon>
        <taxon>Vertebrata</taxon>
        <taxon>Euteleostomi</taxon>
        <taxon>Actinopterygii</taxon>
        <taxon>Neopterygii</taxon>
        <taxon>Teleostei</taxon>
        <taxon>Osteoglossocephala</taxon>
        <taxon>Osteoglossomorpha</taxon>
        <taxon>Osteoglossiformes</taxon>
        <taxon>Osteoglossidae</taxon>
        <taxon>Scleropages</taxon>
    </lineage>
</organism>
<comment type="caution">
    <text evidence="2">The sequence shown here is derived from an EMBL/GenBank/DDBJ whole genome shotgun (WGS) entry which is preliminary data.</text>
</comment>
<name>A0A0P7TMG1_SCLFO</name>
<sequence length="159" mass="17433">MIMESICGEGSEVVQCAHTESQSCYNVTHTSTKRNKELENVALQSSLNCLRTELQTVAVSETKGGRETEVEEDAGPGVFFQPEPGAPPHAVRPQAESDTFTGETKIHAEERTLTDHLNKRLLCSFLEKLNERESAPGVHRGVDHAADGEGDSNRAVDEW</sequence>
<dbReference type="AlphaFoldDB" id="A0A0P7TMG1"/>
<feature type="region of interest" description="Disordered" evidence="1">
    <location>
        <begin position="133"/>
        <end position="159"/>
    </location>
</feature>
<evidence type="ECO:0000256" key="1">
    <source>
        <dbReference type="SAM" id="MobiDB-lite"/>
    </source>
</evidence>
<dbReference type="EMBL" id="JARO02013040">
    <property type="protein sequence ID" value="KPP58888.1"/>
    <property type="molecule type" value="Genomic_DNA"/>
</dbReference>
<accession>A0A0P7TMG1</accession>
<evidence type="ECO:0000313" key="2">
    <source>
        <dbReference type="EMBL" id="KPP58888.1"/>
    </source>
</evidence>